<feature type="region of interest" description="Disordered" evidence="1">
    <location>
        <begin position="635"/>
        <end position="658"/>
    </location>
</feature>
<feature type="compositionally biased region" description="Polar residues" evidence="1">
    <location>
        <begin position="44"/>
        <end position="57"/>
    </location>
</feature>
<reference evidence="3" key="1">
    <citation type="submission" date="2015-01" db="EMBL/GenBank/DDBJ databases">
        <title>The Genome Sequence of Cryptococcus gattii CA1280.</title>
        <authorList>
            <consortium name="The Broad Institute Genomics Platform"/>
            <person name="Cuomo C."/>
            <person name="Litvintseva A."/>
            <person name="Chen Y."/>
            <person name="Heitman J."/>
            <person name="Sun S."/>
            <person name="Springer D."/>
            <person name="Dromer F."/>
            <person name="Young S."/>
            <person name="Zeng Q."/>
            <person name="Gargeya S."/>
            <person name="Abouelleil A."/>
            <person name="Alvarado L."/>
            <person name="Chapman S.B."/>
            <person name="Gainer-Dewar J."/>
            <person name="Goldberg J."/>
            <person name="Griggs A."/>
            <person name="Gujja S."/>
            <person name="Hansen M."/>
            <person name="Howarth C."/>
            <person name="Imamovic A."/>
            <person name="Larimer J."/>
            <person name="Murphy C."/>
            <person name="Naylor J."/>
            <person name="Pearson M."/>
            <person name="Priest M."/>
            <person name="Roberts A."/>
            <person name="Saif S."/>
            <person name="Shea T."/>
            <person name="Sykes S."/>
            <person name="Wortman J."/>
            <person name="Nusbaum C."/>
            <person name="Birren B."/>
        </authorList>
    </citation>
    <scope>NUCLEOTIDE SEQUENCE [LARGE SCALE GENOMIC DNA]</scope>
    <source>
        <strain evidence="3">CA1280</strain>
    </source>
</reference>
<evidence type="ECO:0000313" key="3">
    <source>
        <dbReference type="EMBL" id="KIR46642.1"/>
    </source>
</evidence>
<evidence type="ECO:0008006" key="4">
    <source>
        <dbReference type="Google" id="ProtNLM"/>
    </source>
</evidence>
<feature type="transmembrane region" description="Helical" evidence="2">
    <location>
        <begin position="426"/>
        <end position="448"/>
    </location>
</feature>
<feature type="region of interest" description="Disordered" evidence="1">
    <location>
        <begin position="520"/>
        <end position="541"/>
    </location>
</feature>
<feature type="region of interest" description="Disordered" evidence="1">
    <location>
        <begin position="1"/>
        <end position="73"/>
    </location>
</feature>
<keyword evidence="2" id="KW-0472">Membrane</keyword>
<dbReference type="CDD" id="cd17039">
    <property type="entry name" value="Ubl_ubiquitin_like"/>
    <property type="match status" value="1"/>
</dbReference>
<organism evidence="3">
    <name type="scientific">Cryptococcus bacillisporus CA1280</name>
    <dbReference type="NCBI Taxonomy" id="1296109"/>
    <lineage>
        <taxon>Eukaryota</taxon>
        <taxon>Fungi</taxon>
        <taxon>Dikarya</taxon>
        <taxon>Basidiomycota</taxon>
        <taxon>Agaricomycotina</taxon>
        <taxon>Tremellomycetes</taxon>
        <taxon>Tremellales</taxon>
        <taxon>Cryptococcaceae</taxon>
        <taxon>Cryptococcus</taxon>
        <taxon>Cryptococcus gattii species complex</taxon>
    </lineage>
</organism>
<evidence type="ECO:0000256" key="1">
    <source>
        <dbReference type="SAM" id="MobiDB-lite"/>
    </source>
</evidence>
<feature type="transmembrane region" description="Helical" evidence="2">
    <location>
        <begin position="549"/>
        <end position="567"/>
    </location>
</feature>
<feature type="compositionally biased region" description="Polar residues" evidence="1">
    <location>
        <begin position="1"/>
        <end position="12"/>
    </location>
</feature>
<feature type="region of interest" description="Disordered" evidence="1">
    <location>
        <begin position="590"/>
        <end position="614"/>
    </location>
</feature>
<feature type="region of interest" description="Disordered" evidence="1">
    <location>
        <begin position="472"/>
        <end position="504"/>
    </location>
</feature>
<proteinExistence type="predicted"/>
<feature type="transmembrane region" description="Helical" evidence="2">
    <location>
        <begin position="396"/>
        <end position="414"/>
    </location>
</feature>
<accession>A0A0D0TJN6</accession>
<feature type="compositionally biased region" description="Polar residues" evidence="1">
    <location>
        <begin position="481"/>
        <end position="493"/>
    </location>
</feature>
<name>A0A0D0TJN6_CRYGA</name>
<keyword evidence="2" id="KW-0812">Transmembrane</keyword>
<sequence length="658" mass="73799">MQSEQPHGQANDSTPFPPSSPSLFRHRPQPDGPEPSGLHHRLPRTTSQESQQSNSHSVRIRIQSPFDASGASLERRKEGWVLPSHETIGQLKDDLAHGRLEGAGLWVRDDMRIVYHGRIVRDQEKVGDVVGKIGDHTHVSTLHLVARRAQATPIIQLPNPIDSSALGPQPSVPAAPAVSSDSSVNALALSDSIHYLLFTSRHHLFSLLGLEPLKWENTVPPPVVSQSEAREAVLSVVKAYAAHRDTTEEGWENWELAFAEDSDDGLKRVWDETGQRHGIEKEINDLWSGLLNRNWSNRDVGEKAEVEIDGTVYLLDLPALSACTPAQLTHLLIYLRITSLIPLLNSAFYEATQQETQSRLSLSTVTPATTGSLPPNVHVVYRRTFRFSLPYIPRPVFSHFFFSTFKVFTMLWMLTRGMKWTDPRYWAIAGIAWGWWAVDGWNVIAVFLRNRQANELAQEAERAVHNGRQAIPAGTGFEANRPQQAPAQDNNAPNHRRNRSPHSLNTSFAPLVHLSIDNTQLRIPPPSSRQPDSFAPAPRTQPPRFQTQVLLPVFLWAVTLIPGWEIARARLIRKRERQMRALVNATNPELRQTGEGAEQAPEMQREPELPAGLSGPARDYYLRVLSSGDTIDWNEEREAQRAMGVGEEQDERDRVGLL</sequence>
<gene>
    <name evidence="3" type="ORF">I312_04131</name>
</gene>
<dbReference type="OrthoDB" id="21589at2759"/>
<keyword evidence="2" id="KW-1133">Transmembrane helix</keyword>
<protein>
    <recommendedName>
        <fullName evidence="4">Ubiquitin-like domain-containing protein</fullName>
    </recommendedName>
</protein>
<evidence type="ECO:0000256" key="2">
    <source>
        <dbReference type="SAM" id="Phobius"/>
    </source>
</evidence>
<dbReference type="Gene3D" id="3.10.20.90">
    <property type="entry name" value="Phosphatidylinositol 3-kinase Catalytic Subunit, Chain A, domain 1"/>
    <property type="match status" value="1"/>
</dbReference>
<dbReference type="AlphaFoldDB" id="A0A0D0TJN6"/>
<dbReference type="HOGENOM" id="CLU_417381_0_0_1"/>
<dbReference type="EMBL" id="KN847983">
    <property type="protein sequence ID" value="KIR46642.1"/>
    <property type="molecule type" value="Genomic_DNA"/>
</dbReference>